<dbReference type="EMBL" id="JH794741">
    <property type="protein sequence ID" value="ELQ70194.1"/>
    <property type="molecule type" value="Genomic_DNA"/>
</dbReference>
<dbReference type="AlphaFoldDB" id="L7JQS0"/>
<protein>
    <submittedName>
        <fullName evidence="1">Uncharacterized protein</fullName>
    </submittedName>
</protein>
<name>L7JQS0_PYRO1</name>
<accession>L7JQS0</accession>
<sequence length="56" mass="6002">MLPQLAGTEILSTAKEEYSSEIVSKNSGAICRMDNDLGSIPHDTAADNLTRSTFSN</sequence>
<reference evidence="1" key="1">
    <citation type="journal article" date="2012" name="PLoS Genet.">
        <title>Comparative analysis of the genomes of two field isolates of the rice blast fungus Magnaporthe oryzae.</title>
        <authorList>
            <person name="Xue M."/>
            <person name="Yang J."/>
            <person name="Li Z."/>
            <person name="Hu S."/>
            <person name="Yao N."/>
            <person name="Dean R.A."/>
            <person name="Zhao W."/>
            <person name="Shen M."/>
            <person name="Zhang H."/>
            <person name="Li C."/>
            <person name="Liu L."/>
            <person name="Cao L."/>
            <person name="Xu X."/>
            <person name="Xing Y."/>
            <person name="Hsiang T."/>
            <person name="Zhang Z."/>
            <person name="Xu J.R."/>
            <person name="Peng Y.L."/>
        </authorList>
    </citation>
    <scope>NUCLEOTIDE SEQUENCE [LARGE SCALE GENOMIC DNA]</scope>
    <source>
        <strain evidence="1">P131</strain>
    </source>
</reference>
<proteinExistence type="predicted"/>
<gene>
    <name evidence="1" type="ORF">OOW_P131scaffold00069g2</name>
</gene>
<evidence type="ECO:0000313" key="1">
    <source>
        <dbReference type="EMBL" id="ELQ70194.1"/>
    </source>
</evidence>
<organism>
    <name type="scientific">Pyricularia oryzae (strain P131)</name>
    <name type="common">Rice blast fungus</name>
    <name type="synonym">Magnaporthe oryzae</name>
    <dbReference type="NCBI Taxonomy" id="1143193"/>
    <lineage>
        <taxon>Eukaryota</taxon>
        <taxon>Fungi</taxon>
        <taxon>Dikarya</taxon>
        <taxon>Ascomycota</taxon>
        <taxon>Pezizomycotina</taxon>
        <taxon>Sordariomycetes</taxon>
        <taxon>Sordariomycetidae</taxon>
        <taxon>Magnaporthales</taxon>
        <taxon>Pyriculariaceae</taxon>
        <taxon>Pyricularia</taxon>
    </lineage>
</organism>